<dbReference type="OrthoDB" id="8967at10239"/>
<evidence type="ECO:0000256" key="9">
    <source>
        <dbReference type="ARBA" id="ARBA00023125"/>
    </source>
</evidence>
<keyword evidence="4" id="KW-0479">Metal-binding</keyword>
<dbReference type="InterPro" id="IPR036397">
    <property type="entry name" value="RNaseH_sf"/>
</dbReference>
<keyword evidence="10" id="KW-0233">DNA recombination</keyword>
<evidence type="ECO:0000256" key="7">
    <source>
        <dbReference type="ARBA" id="ARBA00022801"/>
    </source>
</evidence>
<gene>
    <name evidence="12" type="ORF">DLP05_065</name>
</gene>
<name>A0A2D2W2F9_9CAUD</name>
<dbReference type="InterPro" id="IPR002176">
    <property type="entry name" value="X-over_junc_endoDNase_RuvC"/>
</dbReference>
<organism evidence="12 13">
    <name type="scientific">Stenotrophomonas phage vB_SmaS_DLP_5</name>
    <dbReference type="NCBI Taxonomy" id="2044561"/>
    <lineage>
        <taxon>Viruses</taxon>
        <taxon>Duplodnaviria</taxon>
        <taxon>Heunggongvirae</taxon>
        <taxon>Uroviricota</taxon>
        <taxon>Caudoviricetes</taxon>
        <taxon>Delepquintavirus</taxon>
        <taxon>Delepquintavirus DLP5</taxon>
    </lineage>
</organism>
<evidence type="ECO:0000256" key="5">
    <source>
        <dbReference type="ARBA" id="ARBA00022759"/>
    </source>
</evidence>
<dbReference type="Pfam" id="PF02075">
    <property type="entry name" value="RuvC"/>
    <property type="match status" value="1"/>
</dbReference>
<keyword evidence="7" id="KW-0378">Hydrolase</keyword>
<keyword evidence="9" id="KW-0238">DNA-binding</keyword>
<dbReference type="Gene3D" id="3.30.420.10">
    <property type="entry name" value="Ribonuclease H-like superfamily/Ribonuclease H"/>
    <property type="match status" value="1"/>
</dbReference>
<keyword evidence="3" id="KW-0540">Nuclease</keyword>
<dbReference type="GO" id="GO:0046872">
    <property type="term" value="F:metal ion binding"/>
    <property type="evidence" value="ECO:0007669"/>
    <property type="project" value="UniProtKB-KW"/>
</dbReference>
<dbReference type="EMBL" id="MG189906">
    <property type="protein sequence ID" value="ATS92332.1"/>
    <property type="molecule type" value="Genomic_DNA"/>
</dbReference>
<dbReference type="Proteomes" id="UP000241675">
    <property type="component" value="Segment"/>
</dbReference>
<dbReference type="GO" id="GO:0016787">
    <property type="term" value="F:hydrolase activity"/>
    <property type="evidence" value="ECO:0007669"/>
    <property type="project" value="UniProtKB-KW"/>
</dbReference>
<dbReference type="GO" id="GO:0006281">
    <property type="term" value="P:DNA repair"/>
    <property type="evidence" value="ECO:0007669"/>
    <property type="project" value="UniProtKB-KW"/>
</dbReference>
<keyword evidence="6" id="KW-0227">DNA damage</keyword>
<dbReference type="GO" id="GO:0003677">
    <property type="term" value="F:DNA binding"/>
    <property type="evidence" value="ECO:0007669"/>
    <property type="project" value="UniProtKB-KW"/>
</dbReference>
<sequence length="165" mass="17913">MRVCGIDPSMKTGFVVLDPDGGVLVAVKVEFTDAKGYHRLQLIAKSLGSLVNEWKPDIVVVEGQGFANKFTKVEQTHAHMIVRQSLYTAGIGWYDAPPTTVKKLTTGKGDAKKADMAKSVKERWGFISKSDDVVDAYAMAQIARQIALTGAIPTGVKKHEEPSLP</sequence>
<dbReference type="PRINTS" id="PR00696">
    <property type="entry name" value="RSOLVASERUVC"/>
</dbReference>
<dbReference type="PANTHER" id="PTHR30194:SF3">
    <property type="entry name" value="CROSSOVER JUNCTION ENDODEOXYRIBONUCLEASE RUVC"/>
    <property type="match status" value="1"/>
</dbReference>
<reference evidence="13" key="1">
    <citation type="submission" date="2017-10" db="EMBL/GenBank/DDBJ databases">
        <authorList>
            <person name="Peters D.L."/>
        </authorList>
    </citation>
    <scope>NUCLEOTIDE SEQUENCE [LARGE SCALE GENOMIC DNA]</scope>
</reference>
<evidence type="ECO:0000256" key="4">
    <source>
        <dbReference type="ARBA" id="ARBA00022723"/>
    </source>
</evidence>
<dbReference type="PANTHER" id="PTHR30194">
    <property type="entry name" value="CROSSOVER JUNCTION ENDODEOXYRIBONUCLEASE RUVC"/>
    <property type="match status" value="1"/>
</dbReference>
<evidence type="ECO:0000256" key="11">
    <source>
        <dbReference type="ARBA" id="ARBA00023204"/>
    </source>
</evidence>
<dbReference type="InterPro" id="IPR012337">
    <property type="entry name" value="RNaseH-like_sf"/>
</dbReference>
<evidence type="ECO:0000313" key="12">
    <source>
        <dbReference type="EMBL" id="ATS92332.1"/>
    </source>
</evidence>
<evidence type="ECO:0000313" key="13">
    <source>
        <dbReference type="Proteomes" id="UP000241675"/>
    </source>
</evidence>
<dbReference type="GO" id="GO:0006310">
    <property type="term" value="P:DNA recombination"/>
    <property type="evidence" value="ECO:0007669"/>
    <property type="project" value="UniProtKB-KW"/>
</dbReference>
<evidence type="ECO:0000256" key="2">
    <source>
        <dbReference type="ARBA" id="ARBA00022490"/>
    </source>
</evidence>
<protein>
    <submittedName>
        <fullName evidence="12">RuvC</fullName>
    </submittedName>
</protein>
<evidence type="ECO:0000256" key="1">
    <source>
        <dbReference type="ARBA" id="ARBA00009518"/>
    </source>
</evidence>
<dbReference type="GO" id="GO:0004520">
    <property type="term" value="F:DNA endonuclease activity"/>
    <property type="evidence" value="ECO:0007669"/>
    <property type="project" value="InterPro"/>
</dbReference>
<reference evidence="12 13" key="2">
    <citation type="submission" date="2017-11" db="EMBL/GenBank/DDBJ databases">
        <title>Lysogenic conversion of Stenotrophomonas maltophilia by temperate phage DLP4.</title>
        <authorList>
            <person name="Dennis J."/>
            <person name="Stothard P."/>
        </authorList>
    </citation>
    <scope>NUCLEOTIDE SEQUENCE [LARGE SCALE GENOMIC DNA]</scope>
</reference>
<keyword evidence="13" id="KW-1185">Reference proteome</keyword>
<evidence type="ECO:0000256" key="6">
    <source>
        <dbReference type="ARBA" id="ARBA00022763"/>
    </source>
</evidence>
<evidence type="ECO:0000256" key="8">
    <source>
        <dbReference type="ARBA" id="ARBA00022842"/>
    </source>
</evidence>
<evidence type="ECO:0000256" key="10">
    <source>
        <dbReference type="ARBA" id="ARBA00023172"/>
    </source>
</evidence>
<keyword evidence="2" id="KW-0963">Cytoplasm</keyword>
<comment type="similarity">
    <text evidence="1">Belongs to the RuvC family.</text>
</comment>
<keyword evidence="11" id="KW-0234">DNA repair</keyword>
<evidence type="ECO:0000256" key="3">
    <source>
        <dbReference type="ARBA" id="ARBA00022722"/>
    </source>
</evidence>
<keyword evidence="5" id="KW-0255">Endonuclease</keyword>
<proteinExistence type="inferred from homology"/>
<keyword evidence="8" id="KW-0460">Magnesium</keyword>
<dbReference type="SUPFAM" id="SSF53098">
    <property type="entry name" value="Ribonuclease H-like"/>
    <property type="match status" value="1"/>
</dbReference>
<accession>A0A2D2W2F9</accession>